<dbReference type="PANTHER" id="PTHR21310:SF40">
    <property type="entry name" value="AMINOGLYCOSIDE PHOSPHOTRANSFERASE DOMAIN-CONTAINING PROTEIN-RELATED"/>
    <property type="match status" value="1"/>
</dbReference>
<evidence type="ECO:0000313" key="3">
    <source>
        <dbReference type="Proteomes" id="UP001432062"/>
    </source>
</evidence>
<dbReference type="CDD" id="cd05154">
    <property type="entry name" value="ACAD10_11_N-like"/>
    <property type="match status" value="1"/>
</dbReference>
<dbReference type="InterPro" id="IPR002575">
    <property type="entry name" value="Aminoglycoside_PTrfase"/>
</dbReference>
<feature type="domain" description="Aminoglycoside phosphotransferase" evidence="1">
    <location>
        <begin position="95"/>
        <end position="290"/>
    </location>
</feature>
<dbReference type="InterPro" id="IPR041726">
    <property type="entry name" value="ACAD10_11_N"/>
</dbReference>
<protein>
    <submittedName>
        <fullName evidence="2">Phosphotransferase family protein</fullName>
    </submittedName>
</protein>
<dbReference type="EMBL" id="CP109441">
    <property type="protein sequence ID" value="WUV47934.1"/>
    <property type="molecule type" value="Genomic_DNA"/>
</dbReference>
<organism evidence="2 3">
    <name type="scientific">Nocardia vinacea</name>
    <dbReference type="NCBI Taxonomy" id="96468"/>
    <lineage>
        <taxon>Bacteria</taxon>
        <taxon>Bacillati</taxon>
        <taxon>Actinomycetota</taxon>
        <taxon>Actinomycetes</taxon>
        <taxon>Mycobacteriales</taxon>
        <taxon>Nocardiaceae</taxon>
        <taxon>Nocardia</taxon>
    </lineage>
</organism>
<dbReference type="InterPro" id="IPR051678">
    <property type="entry name" value="AGP_Transferase"/>
</dbReference>
<dbReference type="Gene3D" id="3.90.1200.10">
    <property type="match status" value="1"/>
</dbReference>
<dbReference type="RefSeq" id="WP_329412159.1">
    <property type="nucleotide sequence ID" value="NZ_CP109441.1"/>
</dbReference>
<dbReference type="SUPFAM" id="SSF56112">
    <property type="entry name" value="Protein kinase-like (PK-like)"/>
    <property type="match status" value="1"/>
</dbReference>
<dbReference type="PANTHER" id="PTHR21310">
    <property type="entry name" value="AMINOGLYCOSIDE PHOSPHOTRANSFERASE-RELATED-RELATED"/>
    <property type="match status" value="1"/>
</dbReference>
<reference evidence="2" key="1">
    <citation type="submission" date="2022-10" db="EMBL/GenBank/DDBJ databases">
        <title>The complete genomes of actinobacterial strains from the NBC collection.</title>
        <authorList>
            <person name="Joergensen T.S."/>
            <person name="Alvarez Arevalo M."/>
            <person name="Sterndorff E.B."/>
            <person name="Faurdal D."/>
            <person name="Vuksanovic O."/>
            <person name="Mourched A.-S."/>
            <person name="Charusanti P."/>
            <person name="Shaw S."/>
            <person name="Blin K."/>
            <person name="Weber T."/>
        </authorList>
    </citation>
    <scope>NUCLEOTIDE SEQUENCE</scope>
    <source>
        <strain evidence="2">NBC_01482</strain>
    </source>
</reference>
<accession>A0ABZ1YXG9</accession>
<proteinExistence type="predicted"/>
<dbReference type="Pfam" id="PF01636">
    <property type="entry name" value="APH"/>
    <property type="match status" value="1"/>
</dbReference>
<sequence length="376" mass="42653">MADDPDPTARRQLTVSARDLDTLAEDLSRWLDGKVHADQPPKISALSRPQGAGMSSPTVLFDAEWSVDGRADGGSFVARMTPEADSFPVFENYDLELQYQIMAGVAAASAVPVPELCWLETDEKPLGTKFFVMRRVEGRVPSDNPPYVFIGWLFDASPEERAELAAKTVEVVAKVHEIPDPATRFPMLDGPGQALRRHVEWHRNWYRWALADDGYPIPLIERTFDWLDAHWPADPGPDVLSWGDSRPGNILYDGFTPVGVLDWEMAGLGPRELDIAWVIFIHRFFQDLATRFDQPGLPDFLRRADVVAKYEETTGYTVRDLDFYIVYAALRHAIVMARVKRRMIHFGEDTDTPDRDDYVMHRASLEALLDGTYEWD</sequence>
<dbReference type="Gene3D" id="3.30.200.20">
    <property type="entry name" value="Phosphorylase Kinase, domain 1"/>
    <property type="match status" value="1"/>
</dbReference>
<evidence type="ECO:0000313" key="2">
    <source>
        <dbReference type="EMBL" id="WUV47934.1"/>
    </source>
</evidence>
<evidence type="ECO:0000259" key="1">
    <source>
        <dbReference type="Pfam" id="PF01636"/>
    </source>
</evidence>
<dbReference type="Proteomes" id="UP001432062">
    <property type="component" value="Chromosome"/>
</dbReference>
<keyword evidence="3" id="KW-1185">Reference proteome</keyword>
<gene>
    <name evidence="2" type="ORF">OG563_06875</name>
</gene>
<name>A0ABZ1YXG9_9NOCA</name>
<dbReference type="InterPro" id="IPR011009">
    <property type="entry name" value="Kinase-like_dom_sf"/>
</dbReference>